<dbReference type="GO" id="GO:0051123">
    <property type="term" value="P:RNA polymerase II preinitiation complex assembly"/>
    <property type="evidence" value="ECO:0007669"/>
    <property type="project" value="TreeGrafter"/>
</dbReference>
<evidence type="ECO:0000256" key="1">
    <source>
        <dbReference type="ARBA" id="ARBA00004123"/>
    </source>
</evidence>
<dbReference type="SUPFAM" id="SSF48371">
    <property type="entry name" value="ARM repeat"/>
    <property type="match status" value="1"/>
</dbReference>
<dbReference type="GO" id="GO:0046695">
    <property type="term" value="C:SLIK (SAGA-like) complex"/>
    <property type="evidence" value="ECO:0007669"/>
    <property type="project" value="InterPro"/>
</dbReference>
<dbReference type="GO" id="GO:0046982">
    <property type="term" value="F:protein heterodimerization activity"/>
    <property type="evidence" value="ECO:0007669"/>
    <property type="project" value="InterPro"/>
</dbReference>
<comment type="caution">
    <text evidence="8">The sequence shown here is derived from an EMBL/GenBank/DDBJ whole genome shotgun (WGS) entry which is preliminary data.</text>
</comment>
<dbReference type="Pfam" id="PF07571">
    <property type="entry name" value="TAF6_C"/>
    <property type="match status" value="2"/>
</dbReference>
<keyword evidence="5" id="KW-0539">Nucleus</keyword>
<gene>
    <name evidence="8" type="ORF">P5673_008390</name>
</gene>
<evidence type="ECO:0000256" key="6">
    <source>
        <dbReference type="SAM" id="MobiDB-lite"/>
    </source>
</evidence>
<evidence type="ECO:0000259" key="7">
    <source>
        <dbReference type="SMART" id="SM00803"/>
    </source>
</evidence>
<keyword evidence="3" id="KW-0805">Transcription regulation</keyword>
<dbReference type="Proteomes" id="UP001249851">
    <property type="component" value="Unassembled WGS sequence"/>
</dbReference>
<keyword evidence="9" id="KW-1185">Reference proteome</keyword>
<evidence type="ECO:0000256" key="2">
    <source>
        <dbReference type="ARBA" id="ARBA00007688"/>
    </source>
</evidence>
<feature type="compositionally biased region" description="Basic and acidic residues" evidence="6">
    <location>
        <begin position="568"/>
        <end position="585"/>
    </location>
</feature>
<reference evidence="8" key="1">
    <citation type="journal article" date="2023" name="G3 (Bethesda)">
        <title>Whole genome assembly and annotation of the endangered Caribbean coral Acropora cervicornis.</title>
        <authorList>
            <person name="Selwyn J.D."/>
            <person name="Vollmer S.V."/>
        </authorList>
    </citation>
    <scope>NUCLEOTIDE SEQUENCE</scope>
    <source>
        <strain evidence="8">K2</strain>
    </source>
</reference>
<dbReference type="InterPro" id="IPR004823">
    <property type="entry name" value="TAF_TATA-bd_Histone-like_dom"/>
</dbReference>
<proteinExistence type="inferred from homology"/>
<evidence type="ECO:0000313" key="8">
    <source>
        <dbReference type="EMBL" id="KAK2567553.1"/>
    </source>
</evidence>
<dbReference type="InterPro" id="IPR037796">
    <property type="entry name" value="TAF6"/>
</dbReference>
<dbReference type="EMBL" id="JARQWQ010000014">
    <property type="protein sequence ID" value="KAK2567553.1"/>
    <property type="molecule type" value="Genomic_DNA"/>
</dbReference>
<dbReference type="CDD" id="cd22932">
    <property type="entry name" value="HFD_TAF6L"/>
    <property type="match status" value="1"/>
</dbReference>
<dbReference type="Pfam" id="PF02969">
    <property type="entry name" value="TAF"/>
    <property type="match status" value="1"/>
</dbReference>
<feature type="domain" description="TATA box binding protein associated factor (TAF) histone-like fold" evidence="7">
    <location>
        <begin position="17"/>
        <end position="81"/>
    </location>
</feature>
<comment type="subcellular location">
    <subcellularLocation>
        <location evidence="1">Nucleus</location>
    </subcellularLocation>
</comment>
<evidence type="ECO:0000256" key="3">
    <source>
        <dbReference type="ARBA" id="ARBA00023015"/>
    </source>
</evidence>
<keyword evidence="4" id="KW-0804">Transcription</keyword>
<comment type="similarity">
    <text evidence="2">Belongs to the TAF6 family.</text>
</comment>
<dbReference type="CDD" id="cd08050">
    <property type="entry name" value="TAF6C"/>
    <property type="match status" value="1"/>
</dbReference>
<dbReference type="SUPFAM" id="SSF47113">
    <property type="entry name" value="Histone-fold"/>
    <property type="match status" value="1"/>
</dbReference>
<dbReference type="GO" id="GO:0016251">
    <property type="term" value="F:RNA polymerase II general transcription initiation factor activity"/>
    <property type="evidence" value="ECO:0007669"/>
    <property type="project" value="InterPro"/>
</dbReference>
<accession>A0AAD9QU70</accession>
<protein>
    <submittedName>
        <fullName evidence="8">TAF6-like RNA polymerase II p300/CBP-associated factor-associated factor 65 kDa subunit 6L</fullName>
    </submittedName>
</protein>
<dbReference type="Gene3D" id="1.10.20.10">
    <property type="entry name" value="Histone, subunit A"/>
    <property type="match status" value="1"/>
</dbReference>
<organism evidence="8 9">
    <name type="scientific">Acropora cervicornis</name>
    <name type="common">Staghorn coral</name>
    <dbReference type="NCBI Taxonomy" id="6130"/>
    <lineage>
        <taxon>Eukaryota</taxon>
        <taxon>Metazoa</taxon>
        <taxon>Cnidaria</taxon>
        <taxon>Anthozoa</taxon>
        <taxon>Hexacorallia</taxon>
        <taxon>Scleractinia</taxon>
        <taxon>Astrocoeniina</taxon>
        <taxon>Acroporidae</taxon>
        <taxon>Acropora</taxon>
    </lineage>
</organism>
<dbReference type="GO" id="GO:0000124">
    <property type="term" value="C:SAGA complex"/>
    <property type="evidence" value="ECO:0007669"/>
    <property type="project" value="InterPro"/>
</dbReference>
<reference evidence="8" key="2">
    <citation type="journal article" date="2023" name="Science">
        <title>Genomic signatures of disease resistance in endangered staghorn corals.</title>
        <authorList>
            <person name="Vollmer S.V."/>
            <person name="Selwyn J.D."/>
            <person name="Despard B.A."/>
            <person name="Roesel C.L."/>
        </authorList>
    </citation>
    <scope>NUCLEOTIDE SEQUENCE</scope>
    <source>
        <strain evidence="8">K2</strain>
    </source>
</reference>
<dbReference type="InterPro" id="IPR016024">
    <property type="entry name" value="ARM-type_fold"/>
</dbReference>
<dbReference type="GO" id="GO:0005669">
    <property type="term" value="C:transcription factor TFIID complex"/>
    <property type="evidence" value="ECO:0007669"/>
    <property type="project" value="InterPro"/>
</dbReference>
<feature type="compositionally biased region" description="Polar residues" evidence="6">
    <location>
        <begin position="152"/>
        <end position="165"/>
    </location>
</feature>
<dbReference type="GO" id="GO:0003713">
    <property type="term" value="F:transcription coactivator activity"/>
    <property type="evidence" value="ECO:0007669"/>
    <property type="project" value="TreeGrafter"/>
</dbReference>
<dbReference type="AlphaFoldDB" id="A0AAD9QU70"/>
<dbReference type="Gene3D" id="1.25.40.770">
    <property type="entry name" value="TAF6, C-terminal HEAT repeat domain"/>
    <property type="match status" value="1"/>
</dbReference>
<evidence type="ECO:0000256" key="4">
    <source>
        <dbReference type="ARBA" id="ARBA00023163"/>
    </source>
</evidence>
<evidence type="ECO:0000256" key="5">
    <source>
        <dbReference type="ARBA" id="ARBA00023242"/>
    </source>
</evidence>
<dbReference type="InterPro" id="IPR011442">
    <property type="entry name" value="TAF6_C"/>
</dbReference>
<evidence type="ECO:0000313" key="9">
    <source>
        <dbReference type="Proteomes" id="UP001249851"/>
    </source>
</evidence>
<feature type="region of interest" description="Disordered" evidence="6">
    <location>
        <begin position="147"/>
        <end position="169"/>
    </location>
</feature>
<name>A0AAD9QU70_ACRCE</name>
<dbReference type="InterPro" id="IPR009072">
    <property type="entry name" value="Histone-fold"/>
</dbReference>
<sequence length="671" mass="75545">MIKDQKTSMTHDSKFAIISPKSVKLFAEIVGAPGLTDDLASSLAEDATYRLRETLQSAAQYMKHGKRRRLTCEDFNKALERSSTELIYGYGSLEDTLFRSTISKEGEIFFVEDKEIGLRDLAMNVAIPTDPGKRTVKAHWLCIEGSPPVGSHAQSNTGRPNNGNETGAVPKPLSEAHLSYYEQITKVILGDDEDCCKIPKFDANDILQVALRDLQTNPKLSSLLSHFVNFIASAVKSYGHDLTQLSKLLSLVRSLIENQSLFLEPYVSEASSMAAVYHILSTDNAHYVKKVVIQLVTSVMYCLLESLAVSLNPQNDHWRLRDDAAHILARISRKCSNPVNYLRQQLLMTLQEVLLDDGRPFCSHYGAVVGLTELGSEALEQYMLPHLRPYWNQLQQVLDDSSQTNALLQDEAYQVYGALLKAAGCLLKCKQHGVPMNPLGFPVNNSHPKFRSNLSPWAGTSVVQYPAPVVSTRSRSSSTGLAYNPFQLYQQLHDVFGDSLGPIIAQNNWQDAVVTKNNQLRMQPFAHAYYPLRPLPRDVNTIKELINQAKERLNPLSSPAQTMAMKRKQMDDNERSGTRSEDAKRFGHKGKRICLTLRPAHVNLSKISLDLEPLHPRRNREATWMPTKHWKNDQMNSKPHITIGKIRRRFRTTTLPLGNKTKYDYHIGVML</sequence>
<dbReference type="SMART" id="SM00803">
    <property type="entry name" value="TAF"/>
    <property type="match status" value="1"/>
</dbReference>
<dbReference type="PANTHER" id="PTHR10221">
    <property type="entry name" value="TRANSCRIPTION INITIATION FACTOR TFIID SUBUNIT 6"/>
    <property type="match status" value="1"/>
</dbReference>
<feature type="region of interest" description="Disordered" evidence="6">
    <location>
        <begin position="555"/>
        <end position="585"/>
    </location>
</feature>
<dbReference type="PANTHER" id="PTHR10221:SF22">
    <property type="entry name" value="TAF6-LIKE RNA POLYMERASE II P300_CBP-ASSOCIATED FACTOR-ASSOCIATED FACTOR 65 KDA SUBUNIT 6L"/>
    <property type="match status" value="1"/>
</dbReference>
<dbReference type="InterPro" id="IPR046344">
    <property type="entry name" value="TAF6_C_sf"/>
</dbReference>